<dbReference type="InterPro" id="IPR026480">
    <property type="entry name" value="RMT2_dom"/>
</dbReference>
<dbReference type="Gene3D" id="1.25.40.20">
    <property type="entry name" value="Ankyrin repeat-containing domain"/>
    <property type="match status" value="1"/>
</dbReference>
<keyword evidence="3 8" id="KW-0963">Cytoplasm</keyword>
<feature type="compositionally biased region" description="Acidic residues" evidence="9">
    <location>
        <begin position="159"/>
        <end position="180"/>
    </location>
</feature>
<evidence type="ECO:0000256" key="6">
    <source>
        <dbReference type="ARBA" id="ARBA00022691"/>
    </source>
</evidence>
<dbReference type="PIRSF" id="PIRSF038148">
    <property type="entry name" value="Arginine_N-mtfrase-2"/>
    <property type="match status" value="1"/>
</dbReference>
<dbReference type="EMBL" id="CAGA01000030">
    <property type="protein sequence ID" value="CCE31328.1"/>
    <property type="molecule type" value="Genomic_DNA"/>
</dbReference>
<keyword evidence="4 8" id="KW-0489">Methyltransferase</keyword>
<keyword evidence="6" id="KW-0949">S-adenosyl-L-methionine</keyword>
<dbReference type="OrthoDB" id="19014at2759"/>
<dbReference type="PROSITE" id="PS51559">
    <property type="entry name" value="SAM_RMT2"/>
    <property type="match status" value="1"/>
</dbReference>
<evidence type="ECO:0000256" key="7">
    <source>
        <dbReference type="ARBA" id="ARBA00023242"/>
    </source>
</evidence>
<dbReference type="InterPro" id="IPR029063">
    <property type="entry name" value="SAM-dependent_MTases_sf"/>
</dbReference>
<comment type="caution">
    <text evidence="11">The sequence shown here is derived from an EMBL/GenBank/DDBJ whole genome shotgun (WGS) entry which is preliminary data.</text>
</comment>
<accession>M1WBX4</accession>
<evidence type="ECO:0000256" key="3">
    <source>
        <dbReference type="ARBA" id="ARBA00022490"/>
    </source>
</evidence>
<comment type="function">
    <text evidence="1 8">S-adenosyl-L-methionine-dependent protein-arginine N-methyltransferase that methylates the delta-nitrogen atom of arginine residues to form N5-methylarginine (type IV) in target proteins. Monomethylates ribosomal protein L12.</text>
</comment>
<evidence type="ECO:0000256" key="2">
    <source>
        <dbReference type="ARBA" id="ARBA00011245"/>
    </source>
</evidence>
<evidence type="ECO:0000256" key="5">
    <source>
        <dbReference type="ARBA" id="ARBA00022679"/>
    </source>
</evidence>
<evidence type="ECO:0000313" key="12">
    <source>
        <dbReference type="Proteomes" id="UP000016801"/>
    </source>
</evidence>
<dbReference type="PhylomeDB" id="M1WBX4"/>
<dbReference type="PANTHER" id="PTHR32379">
    <property type="entry name" value="GUANIDINOACETATE N-METHYLTRANSFERASE"/>
    <property type="match status" value="1"/>
</dbReference>
<dbReference type="GO" id="GO:0019702">
    <property type="term" value="F:protein arginine N5-methyltransferase activity"/>
    <property type="evidence" value="ECO:0007669"/>
    <property type="project" value="TreeGrafter"/>
</dbReference>
<dbReference type="Gene3D" id="3.40.50.150">
    <property type="entry name" value="Vaccinia Virus protein VP39"/>
    <property type="match status" value="1"/>
</dbReference>
<keyword evidence="12" id="KW-1185">Reference proteome</keyword>
<organism evidence="11 12">
    <name type="scientific">Claviceps purpurea (strain 20.1)</name>
    <name type="common">Ergot fungus</name>
    <name type="synonym">Sphacelia segetum</name>
    <dbReference type="NCBI Taxonomy" id="1111077"/>
    <lineage>
        <taxon>Eukaryota</taxon>
        <taxon>Fungi</taxon>
        <taxon>Dikarya</taxon>
        <taxon>Ascomycota</taxon>
        <taxon>Pezizomycotina</taxon>
        <taxon>Sordariomycetes</taxon>
        <taxon>Hypocreomycetidae</taxon>
        <taxon>Hypocreales</taxon>
        <taxon>Clavicipitaceae</taxon>
        <taxon>Claviceps</taxon>
    </lineage>
</organism>
<sequence length="444" mass="48563">MPSTMDDSMPSRISPDCPQDIRDVLYHAWEHDLSELKKLLDIQGNASTQDPRTGETPLHATIRACGPADPAYAASSEDAKHTPEEPCVEKAKQILQELFLAGAIWNDTDFNNETPGCVALRLGRQSLYEICVDAGVRAELLFALMESSTTLSLDSGGDKEDEAAAPAAEDMEVDVEEAEAEEAKPEGEAATEEALAENDGVNTAAYLQSSLQYTPSKLLDSNLNGVMMSWETDIMRRSVSALLAPSLTPGKRILNLGFGMGIIDGLFAETKPSKHHIIEAHPSVLEHASKPDSAFGPTWEAKAPQPGAYKILPGKWQDVVPGLVAQGETYDAIYFDTFGEDYGELKMFLMEFVPDLLDYEGSFSFFNGLGADRQVCYDVYTKVVEMHAAEAGFDVDWEDIAVDMTGLAEEGKGEWEGVRRRYWTLESESSSFDCYVLGAGLNID</sequence>
<name>M1WBX4_CLAP2</name>
<comment type="subcellular location">
    <subcellularLocation>
        <location evidence="8">Cytoplasm</location>
    </subcellularLocation>
    <subcellularLocation>
        <location evidence="8">Nucleus</location>
    </subcellularLocation>
</comment>
<keyword evidence="7 8" id="KW-0539">Nucleus</keyword>
<dbReference type="GO" id="GO:0032259">
    <property type="term" value="P:methylation"/>
    <property type="evidence" value="ECO:0007669"/>
    <property type="project" value="UniProtKB-KW"/>
</dbReference>
<comment type="similarity">
    <text evidence="8">Belongs to the class I-like SAM-binding methyltransferase superfamily. RMT2 methyltransferase family.</text>
</comment>
<evidence type="ECO:0000313" key="11">
    <source>
        <dbReference type="EMBL" id="CCE31328.1"/>
    </source>
</evidence>
<protein>
    <recommendedName>
        <fullName evidence="8">Arginine N-methyltransferase 2</fullName>
        <ecNumber evidence="8">2.1.1.-</ecNumber>
    </recommendedName>
</protein>
<keyword evidence="5 8" id="KW-0808">Transferase</keyword>
<evidence type="ECO:0000256" key="9">
    <source>
        <dbReference type="SAM" id="MobiDB-lite"/>
    </source>
</evidence>
<dbReference type="InterPro" id="IPR036770">
    <property type="entry name" value="Ankyrin_rpt-contain_sf"/>
</dbReference>
<feature type="region of interest" description="Disordered" evidence="9">
    <location>
        <begin position="151"/>
        <end position="194"/>
    </location>
</feature>
<dbReference type="GO" id="GO:0005737">
    <property type="term" value="C:cytoplasm"/>
    <property type="evidence" value="ECO:0007669"/>
    <property type="project" value="UniProtKB-SubCell"/>
</dbReference>
<dbReference type="InterPro" id="IPR017408">
    <property type="entry name" value="Arginine_N-MeTrfase_2"/>
</dbReference>
<dbReference type="GO" id="GO:0005634">
    <property type="term" value="C:nucleus"/>
    <property type="evidence" value="ECO:0007669"/>
    <property type="project" value="UniProtKB-SubCell"/>
</dbReference>
<evidence type="ECO:0000256" key="8">
    <source>
        <dbReference type="PIRNR" id="PIRNR038148"/>
    </source>
</evidence>
<evidence type="ECO:0000256" key="4">
    <source>
        <dbReference type="ARBA" id="ARBA00022603"/>
    </source>
</evidence>
<dbReference type="Proteomes" id="UP000016801">
    <property type="component" value="Unassembled WGS sequence"/>
</dbReference>
<dbReference type="SUPFAM" id="SSF53335">
    <property type="entry name" value="S-adenosyl-L-methionine-dependent methyltransferases"/>
    <property type="match status" value="1"/>
</dbReference>
<dbReference type="AlphaFoldDB" id="M1WBX4"/>
<dbReference type="STRING" id="1111077.M1WBX4"/>
<dbReference type="EC" id="2.1.1.-" evidence="8"/>
<dbReference type="InterPro" id="IPR051038">
    <property type="entry name" value="RMT2/GAMT_Mtase"/>
</dbReference>
<dbReference type="PANTHER" id="PTHR32379:SF1">
    <property type="entry name" value="GUANIDINOACETATE N-METHYLTRANSFERASE"/>
    <property type="match status" value="1"/>
</dbReference>
<feature type="domain" description="RMT2" evidence="10">
    <location>
        <begin position="197"/>
        <end position="444"/>
    </location>
</feature>
<dbReference type="eggNOG" id="KOG1709">
    <property type="taxonomic scope" value="Eukaryota"/>
</dbReference>
<evidence type="ECO:0000259" key="10">
    <source>
        <dbReference type="PROSITE" id="PS51559"/>
    </source>
</evidence>
<proteinExistence type="inferred from homology"/>
<evidence type="ECO:0000256" key="1">
    <source>
        <dbReference type="ARBA" id="ARBA00002207"/>
    </source>
</evidence>
<reference evidence="11 12" key="1">
    <citation type="journal article" date="2013" name="PLoS Genet.">
        <title>Plant-symbiotic fungi as chemical engineers: Multi-genome analysis of the Clavicipitaceae reveals dynamics of alkaloid loci.</title>
        <authorList>
            <person name="Schardl C.L."/>
            <person name="Young C.A."/>
            <person name="Hesse U."/>
            <person name="Amyotte S.G."/>
            <person name="Andreeva K."/>
            <person name="Calie P.J."/>
            <person name="Fleetwood D.J."/>
            <person name="Haws D.C."/>
            <person name="Moore N."/>
            <person name="Oeser B."/>
            <person name="Panaccione D.G."/>
            <person name="Schweri K.K."/>
            <person name="Voisey C.R."/>
            <person name="Farman M.L."/>
            <person name="Jaromczyk J.W."/>
            <person name="Roe B.A."/>
            <person name="O'Sullivan D.M."/>
            <person name="Scott B."/>
            <person name="Tudzynski P."/>
            <person name="An Z."/>
            <person name="Arnaoudova E.G."/>
            <person name="Bullock C.T."/>
            <person name="Charlton N.D."/>
            <person name="Chen L."/>
            <person name="Cox M."/>
            <person name="Dinkins R.D."/>
            <person name="Florea S."/>
            <person name="Glenn A.E."/>
            <person name="Gordon A."/>
            <person name="Gueldener U."/>
            <person name="Harris D.R."/>
            <person name="Hollin W."/>
            <person name="Jaromczyk J."/>
            <person name="Johnson R.D."/>
            <person name="Khan A.K."/>
            <person name="Leistner E."/>
            <person name="Leuchtmann A."/>
            <person name="Li C."/>
            <person name="Liu J."/>
            <person name="Liu J."/>
            <person name="Liu M."/>
            <person name="Mace W."/>
            <person name="Machado C."/>
            <person name="Nagabhyru P."/>
            <person name="Pan J."/>
            <person name="Schmid J."/>
            <person name="Sugawara K."/>
            <person name="Steiner U."/>
            <person name="Takach J.E."/>
            <person name="Tanaka E."/>
            <person name="Webb J.S."/>
            <person name="Wilson E.V."/>
            <person name="Wiseman J.L."/>
            <person name="Yoshida R."/>
            <person name="Zeng Z."/>
        </authorList>
    </citation>
    <scope>NUCLEOTIDE SEQUENCE [LARGE SCALE GENOMIC DNA]</scope>
    <source>
        <strain evidence="11 12">20.1</strain>
    </source>
</reference>
<dbReference type="HOGENOM" id="CLU_033831_0_1_1"/>
<gene>
    <name evidence="11" type="ORF">CPUR_05179</name>
</gene>
<dbReference type="VEuPathDB" id="FungiDB:CPUR_05179"/>
<comment type="subunit">
    <text evidence="2 8">Monomer.</text>
</comment>